<dbReference type="InterPro" id="IPR000169">
    <property type="entry name" value="Pept_cys_AS"/>
</dbReference>
<keyword evidence="1 2" id="KW-0031">Aminopeptidase</keyword>
<dbReference type="InterPro" id="IPR038765">
    <property type="entry name" value="Papain-like_cys_pep_sf"/>
</dbReference>
<dbReference type="RefSeq" id="WP_097798461.1">
    <property type="nucleotide sequence ID" value="NZ_CP025570.1"/>
</dbReference>
<dbReference type="Pfam" id="PF03051">
    <property type="entry name" value="Peptidase_C1_2"/>
    <property type="match status" value="1"/>
</dbReference>
<name>A0A3Q9UQE0_9ACTN</name>
<sequence length="443" mass="50311">MTSILELSFAAECGQRFDDDPTARIVQNAVTGTGADTVSLDRRIVNQTDDSVCERLDAWTVTNQKHSGRCWEFAGLNVLRARMIKDLNLENFEFSQNFIAFHDKLEKANHTLVRAIATADHDPAEEEVRDILEDVSGDGGYWPQFLDLVRKYGLVPVWAMPDTESAGNTDQLNRALAQVLRRAVLRIRVEITDSDGRERAERIQQEHRQALADVYRVLAIHLGTPPTSFTWQYRDKDKKFHSEGRLTPLEFAARYAPESLDGYLTVGHDPRTENPVGRKYVIDHTPLMEGGTPYAHVTADIKDLKAAAIAAIRDGEPVWFTCDVKQQFDRTGGIWDANLHDYNGLYGIDMSMTKADRMRGRETGPTHAMTLVGVDLVDGEPRRWRVENSWGDEVGKKGFFTMNDSWFDEYVFQVVVAPERVSEEIRQQWQTEPIVLPEWDALA</sequence>
<proteinExistence type="inferred from homology"/>
<keyword evidence="1" id="KW-0788">Thiol protease</keyword>
<dbReference type="PANTHER" id="PTHR10363">
    <property type="entry name" value="BLEOMYCIN HYDROLASE"/>
    <property type="match status" value="1"/>
</dbReference>
<comment type="similarity">
    <text evidence="1">Belongs to the peptidase C1 family.</text>
</comment>
<dbReference type="CDD" id="cd00585">
    <property type="entry name" value="Peptidase_C1B"/>
    <property type="match status" value="1"/>
</dbReference>
<dbReference type="KEGG" id="aji:C0Z10_03400"/>
<keyword evidence="1" id="KW-0378">Hydrolase</keyword>
<reference evidence="3" key="1">
    <citation type="submission" date="2017-12" db="EMBL/GenBank/DDBJ databases">
        <title>Whole genome sequencing of Acidipropionibacterium jensenii strains JS279 and JS280.</title>
        <authorList>
            <person name="Deptula P."/>
            <person name="Laine P."/>
            <person name="Smolander O.-P."/>
            <person name="Paulin L."/>
            <person name="Auvinen P."/>
            <person name="Varmanen P."/>
        </authorList>
    </citation>
    <scope>NUCLEOTIDE SEQUENCE [LARGE SCALE GENOMIC DNA]</scope>
    <source>
        <strain evidence="3">JS280</strain>
    </source>
</reference>
<dbReference type="SUPFAM" id="SSF54001">
    <property type="entry name" value="Cysteine proteinases"/>
    <property type="match status" value="1"/>
</dbReference>
<evidence type="ECO:0000313" key="2">
    <source>
        <dbReference type="EMBL" id="AZZ38954.1"/>
    </source>
</evidence>
<keyword evidence="1" id="KW-0645">Protease</keyword>
<dbReference type="Proteomes" id="UP000285875">
    <property type="component" value="Chromosome"/>
</dbReference>
<gene>
    <name evidence="2" type="ORF">C0Z10_03400</name>
</gene>
<dbReference type="GO" id="GO:0043418">
    <property type="term" value="P:homocysteine catabolic process"/>
    <property type="evidence" value="ECO:0007669"/>
    <property type="project" value="TreeGrafter"/>
</dbReference>
<dbReference type="PROSITE" id="PS00139">
    <property type="entry name" value="THIOL_PROTEASE_CYS"/>
    <property type="match status" value="1"/>
</dbReference>
<dbReference type="GO" id="GO:0006508">
    <property type="term" value="P:proteolysis"/>
    <property type="evidence" value="ECO:0007669"/>
    <property type="project" value="UniProtKB-KW"/>
</dbReference>
<dbReference type="PIRSF" id="PIRSF005700">
    <property type="entry name" value="PepC"/>
    <property type="match status" value="1"/>
</dbReference>
<dbReference type="PANTHER" id="PTHR10363:SF2">
    <property type="entry name" value="BLEOMYCIN HYDROLASE"/>
    <property type="match status" value="1"/>
</dbReference>
<dbReference type="GO" id="GO:0070005">
    <property type="term" value="F:cysteine-type aminopeptidase activity"/>
    <property type="evidence" value="ECO:0007669"/>
    <property type="project" value="InterPro"/>
</dbReference>
<dbReference type="GO" id="GO:0009636">
    <property type="term" value="P:response to toxic substance"/>
    <property type="evidence" value="ECO:0007669"/>
    <property type="project" value="TreeGrafter"/>
</dbReference>
<dbReference type="AlphaFoldDB" id="A0A3Q9UQE0"/>
<dbReference type="Gene3D" id="3.90.70.10">
    <property type="entry name" value="Cysteine proteinases"/>
    <property type="match status" value="1"/>
</dbReference>
<organism evidence="2 3">
    <name type="scientific">Acidipropionibacterium jensenii</name>
    <dbReference type="NCBI Taxonomy" id="1749"/>
    <lineage>
        <taxon>Bacteria</taxon>
        <taxon>Bacillati</taxon>
        <taxon>Actinomycetota</taxon>
        <taxon>Actinomycetes</taxon>
        <taxon>Propionibacteriales</taxon>
        <taxon>Propionibacteriaceae</taxon>
        <taxon>Acidipropionibacterium</taxon>
    </lineage>
</organism>
<evidence type="ECO:0000313" key="3">
    <source>
        <dbReference type="Proteomes" id="UP000285875"/>
    </source>
</evidence>
<dbReference type="EMBL" id="CP025570">
    <property type="protein sequence ID" value="AZZ38954.1"/>
    <property type="molecule type" value="Genomic_DNA"/>
</dbReference>
<dbReference type="GO" id="GO:0005737">
    <property type="term" value="C:cytoplasm"/>
    <property type="evidence" value="ECO:0007669"/>
    <property type="project" value="TreeGrafter"/>
</dbReference>
<evidence type="ECO:0000256" key="1">
    <source>
        <dbReference type="PIRNR" id="PIRNR005700"/>
    </source>
</evidence>
<dbReference type="InterPro" id="IPR004134">
    <property type="entry name" value="Peptidase_C1B"/>
</dbReference>
<accession>A0A3Q9UQE0</accession>
<protein>
    <recommendedName>
        <fullName evidence="1">Aminopeptidase</fullName>
    </recommendedName>
</protein>